<feature type="chain" id="PRO_5004547232" evidence="1">
    <location>
        <begin position="27"/>
        <end position="392"/>
    </location>
</feature>
<evidence type="ECO:0000256" key="1">
    <source>
        <dbReference type="SAM" id="SignalP"/>
    </source>
</evidence>
<dbReference type="SUPFAM" id="SSF52047">
    <property type="entry name" value="RNI-like"/>
    <property type="match status" value="1"/>
</dbReference>
<dbReference type="AlphaFoldDB" id="S7ZIH9"/>
<dbReference type="Proteomes" id="UP000019376">
    <property type="component" value="Unassembled WGS sequence"/>
</dbReference>
<reference evidence="2 3" key="1">
    <citation type="journal article" date="2013" name="PLoS ONE">
        <title>Genomic and secretomic analyses reveal unique features of the lignocellulolytic enzyme system of Penicillium decumbens.</title>
        <authorList>
            <person name="Liu G."/>
            <person name="Zhang L."/>
            <person name="Wei X."/>
            <person name="Zou G."/>
            <person name="Qin Y."/>
            <person name="Ma L."/>
            <person name="Li J."/>
            <person name="Zheng H."/>
            <person name="Wang S."/>
            <person name="Wang C."/>
            <person name="Xun L."/>
            <person name="Zhao G.-P."/>
            <person name="Zhou Z."/>
            <person name="Qu Y."/>
        </authorList>
    </citation>
    <scope>NUCLEOTIDE SEQUENCE [LARGE SCALE GENOMIC DNA]</scope>
    <source>
        <strain evidence="3">114-2 / CGMCC 5302</strain>
    </source>
</reference>
<evidence type="ECO:0000313" key="2">
    <source>
        <dbReference type="EMBL" id="EPS30440.1"/>
    </source>
</evidence>
<dbReference type="OrthoDB" id="2125396at2759"/>
<dbReference type="PhylomeDB" id="S7ZIH9"/>
<dbReference type="eggNOG" id="ENOG502QSAP">
    <property type="taxonomic scope" value="Eukaryota"/>
</dbReference>
<keyword evidence="1" id="KW-0732">Signal</keyword>
<proteinExistence type="predicted"/>
<dbReference type="InterPro" id="IPR032675">
    <property type="entry name" value="LRR_dom_sf"/>
</dbReference>
<evidence type="ECO:0000313" key="3">
    <source>
        <dbReference type="Proteomes" id="UP000019376"/>
    </source>
</evidence>
<dbReference type="Gene3D" id="3.80.10.10">
    <property type="entry name" value="Ribonuclease Inhibitor"/>
    <property type="match status" value="1"/>
</dbReference>
<dbReference type="EMBL" id="KB644412">
    <property type="protein sequence ID" value="EPS30440.1"/>
    <property type="molecule type" value="Genomic_DNA"/>
</dbReference>
<sequence>MPTTGGLYLPTEILLIIAAMLWFDQSYDPDGMKMMERQKTFYNFCLVSRQWYSVGTPHLYRVPQIWQGNKFLQFTNTVCPPRGAKKSQMDFGSLVKILHLGSLVHQSSNSLTSRLLSRVKKSLVVFIAPQTGISVNSLASIAKCHQLRQLDLSLVRGGMIGFSLLKRTVSNLPELLTLNLPSGMELATSTGHWPSKLSSMVIGGTLSADLMADFDWPPNIRRIELKQCKNLDTPILESLLSNQQIRTKLEALIIDRDNRDMFTDELDTTVLYGLERLFYLKVPLDFVEFLAILPPPSELHSLPLRILELTSQYYQDEVQFDFADELQAALDQNLRHLWALGVGESSLRYIEEAYSSIDDKIWSHIEAYPEDELTKAGIDDVGIYTIDDDPLE</sequence>
<dbReference type="STRING" id="933388.S7ZIH9"/>
<organism evidence="2 3">
    <name type="scientific">Penicillium oxalicum (strain 114-2 / CGMCC 5302)</name>
    <name type="common">Penicillium decumbens</name>
    <dbReference type="NCBI Taxonomy" id="933388"/>
    <lineage>
        <taxon>Eukaryota</taxon>
        <taxon>Fungi</taxon>
        <taxon>Dikarya</taxon>
        <taxon>Ascomycota</taxon>
        <taxon>Pezizomycotina</taxon>
        <taxon>Eurotiomycetes</taxon>
        <taxon>Eurotiomycetidae</taxon>
        <taxon>Eurotiales</taxon>
        <taxon>Aspergillaceae</taxon>
        <taxon>Penicillium</taxon>
    </lineage>
</organism>
<keyword evidence="3" id="KW-1185">Reference proteome</keyword>
<dbReference type="HOGENOM" id="CLU_042679_0_0_1"/>
<name>S7ZIH9_PENO1</name>
<accession>S7ZIH9</accession>
<protein>
    <submittedName>
        <fullName evidence="2">Uncharacterized protein</fullName>
    </submittedName>
</protein>
<gene>
    <name evidence="2" type="ORF">PDE_05391</name>
</gene>
<feature type="signal peptide" evidence="1">
    <location>
        <begin position="1"/>
        <end position="26"/>
    </location>
</feature>